<reference evidence="3" key="1">
    <citation type="submission" date="2017-04" db="EMBL/GenBank/DDBJ databases">
        <authorList>
            <person name="Varghese N."/>
            <person name="Submissions S."/>
        </authorList>
    </citation>
    <scope>NUCLEOTIDE SEQUENCE [LARGE SCALE GENOMIC DNA]</scope>
    <source>
        <strain evidence="3">B4P</strain>
    </source>
</reference>
<dbReference type="InterPro" id="IPR023606">
    <property type="entry name" value="CoA-Trfase_III_dom_1_sf"/>
</dbReference>
<name>A0A1X7DCM1_9HYPH</name>
<dbReference type="InterPro" id="IPR050483">
    <property type="entry name" value="CoA-transferase_III_domain"/>
</dbReference>
<dbReference type="Gene3D" id="3.40.50.10540">
    <property type="entry name" value="Crotonobetainyl-coa:carnitine coa-transferase, domain 1"/>
    <property type="match status" value="1"/>
</dbReference>
<dbReference type="Proteomes" id="UP000192903">
    <property type="component" value="Unassembled WGS sequence"/>
</dbReference>
<dbReference type="InterPro" id="IPR044855">
    <property type="entry name" value="CoA-Trfase_III_dom3_sf"/>
</dbReference>
<dbReference type="PANTHER" id="PTHR48207">
    <property type="entry name" value="SUCCINATE--HYDROXYMETHYLGLUTARATE COA-TRANSFERASE"/>
    <property type="match status" value="1"/>
</dbReference>
<evidence type="ECO:0000313" key="2">
    <source>
        <dbReference type="EMBL" id="SMF12959.1"/>
    </source>
</evidence>
<proteinExistence type="predicted"/>
<dbReference type="STRING" id="464029.SAMN02982989_5383"/>
<evidence type="ECO:0000256" key="1">
    <source>
        <dbReference type="ARBA" id="ARBA00022679"/>
    </source>
</evidence>
<sequence>MLSGIRIISLCHYLQGPAAAQYLTDMGADVIKVEPIGGAYERRWSGAKVFVGEVSGFYLCANKNKRSICINLKSPEGRAAFLRLVSTADVVMENFRPGTLDRLGLGYEALQEAKPDIIFASASGYGADGPYAELPGQDLLIQARTGLVAATAGQAPGILPAAAGCAIVDQHGAALFALGIGGAIIRKLRTGRGTRVESSLFNAGIDLQAEAITNYLNGAKTPEVFKRDGHLATWFHEAPYGIYETADGRHIAMSLNALGLLDEALGPSELAKDDTLDAYLERDRVAADVAARLARLTLSEAETALSRHKVWFAPVTNYSELARDPQAQHNQVFANVTVSGQSAILVNHPNRYDGAVPGLRHIAERPGQDTVSILTGSGFGAQEIAALLDRGAVA</sequence>
<evidence type="ECO:0000313" key="3">
    <source>
        <dbReference type="Proteomes" id="UP000192903"/>
    </source>
</evidence>
<organism evidence="2 3">
    <name type="scientific">Xaviernesmea oryzae</name>
    <dbReference type="NCBI Taxonomy" id="464029"/>
    <lineage>
        <taxon>Bacteria</taxon>
        <taxon>Pseudomonadati</taxon>
        <taxon>Pseudomonadota</taxon>
        <taxon>Alphaproteobacteria</taxon>
        <taxon>Hyphomicrobiales</taxon>
        <taxon>Rhizobiaceae</taxon>
        <taxon>Rhizobium/Agrobacterium group</taxon>
        <taxon>Xaviernesmea</taxon>
    </lineage>
</organism>
<accession>A0A1X7DCM1</accession>
<dbReference type="OrthoDB" id="9806585at2"/>
<keyword evidence="1 2" id="KW-0808">Transferase</keyword>
<dbReference type="Gene3D" id="3.30.1540.10">
    <property type="entry name" value="formyl-coa transferase, domain 3"/>
    <property type="match status" value="1"/>
</dbReference>
<gene>
    <name evidence="2" type="ORF">SAMN02982989_5383</name>
</gene>
<dbReference type="PANTHER" id="PTHR48207:SF4">
    <property type="entry name" value="BLL6097 PROTEIN"/>
    <property type="match status" value="1"/>
</dbReference>
<dbReference type="Pfam" id="PF02515">
    <property type="entry name" value="CoA_transf_3"/>
    <property type="match status" value="1"/>
</dbReference>
<dbReference type="RefSeq" id="WP_085420714.1">
    <property type="nucleotide sequence ID" value="NZ_FXAF01000002.1"/>
</dbReference>
<dbReference type="EMBL" id="FXAF01000002">
    <property type="protein sequence ID" value="SMF12959.1"/>
    <property type="molecule type" value="Genomic_DNA"/>
</dbReference>
<keyword evidence="3" id="KW-1185">Reference proteome</keyword>
<dbReference type="SUPFAM" id="SSF89796">
    <property type="entry name" value="CoA-transferase family III (CaiB/BaiF)"/>
    <property type="match status" value="1"/>
</dbReference>
<dbReference type="AlphaFoldDB" id="A0A1X7DCM1"/>
<dbReference type="GO" id="GO:0008410">
    <property type="term" value="F:CoA-transferase activity"/>
    <property type="evidence" value="ECO:0007669"/>
    <property type="project" value="TreeGrafter"/>
</dbReference>
<protein>
    <submittedName>
        <fullName evidence="2">Crotonobetainyl-CoA:carnitine CoA-transferase CaiB</fullName>
    </submittedName>
</protein>
<dbReference type="InterPro" id="IPR003673">
    <property type="entry name" value="CoA-Trfase_fam_III"/>
</dbReference>